<dbReference type="InterPro" id="IPR048356">
    <property type="entry name" value="MS_N"/>
</dbReference>
<dbReference type="Pfam" id="PF01274">
    <property type="entry name" value="MS_TIM-barrel"/>
    <property type="match status" value="1"/>
</dbReference>
<comment type="similarity">
    <text evidence="1 8">Belongs to the malate synthase family.</text>
</comment>
<comment type="catalytic activity">
    <reaction evidence="6 8">
        <text>glyoxylate + acetyl-CoA + H2O = (S)-malate + CoA + H(+)</text>
        <dbReference type="Rhea" id="RHEA:18181"/>
        <dbReference type="ChEBI" id="CHEBI:15377"/>
        <dbReference type="ChEBI" id="CHEBI:15378"/>
        <dbReference type="ChEBI" id="CHEBI:15589"/>
        <dbReference type="ChEBI" id="CHEBI:36655"/>
        <dbReference type="ChEBI" id="CHEBI:57287"/>
        <dbReference type="ChEBI" id="CHEBI:57288"/>
        <dbReference type="EC" id="2.3.3.9"/>
    </reaction>
</comment>
<protein>
    <recommendedName>
        <fullName evidence="2 8">Malate synthase</fullName>
        <ecNumber evidence="2 8">2.3.3.9</ecNumber>
    </recommendedName>
</protein>
<keyword evidence="3 8" id="KW-0329">Glyoxylate bypass</keyword>
<dbReference type="PANTHER" id="PTHR42902">
    <property type="entry name" value="MALATE SYNTHASE"/>
    <property type="match status" value="1"/>
</dbReference>
<comment type="pathway">
    <text evidence="8">Carbohydrate metabolism; glyoxylate cycle; (S)-malate from isocitrate: step 2/2.</text>
</comment>
<dbReference type="GO" id="GO:0006099">
    <property type="term" value="P:tricarboxylic acid cycle"/>
    <property type="evidence" value="ECO:0007669"/>
    <property type="project" value="UniProtKB-KW"/>
</dbReference>
<dbReference type="EMBL" id="VOSL01000036">
    <property type="protein sequence ID" value="TXD38819.1"/>
    <property type="molecule type" value="Genomic_DNA"/>
</dbReference>
<dbReference type="InterPro" id="IPR019830">
    <property type="entry name" value="Malate_synthase_CS"/>
</dbReference>
<dbReference type="InterPro" id="IPR011076">
    <property type="entry name" value="Malate_synth_sf"/>
</dbReference>
<organism evidence="12 13">
    <name type="scientific">Lujinxingia vulgaris</name>
    <dbReference type="NCBI Taxonomy" id="2600176"/>
    <lineage>
        <taxon>Bacteria</taxon>
        <taxon>Deltaproteobacteria</taxon>
        <taxon>Bradymonadales</taxon>
        <taxon>Lujinxingiaceae</taxon>
        <taxon>Lujinxingia</taxon>
    </lineage>
</organism>
<dbReference type="FunFam" id="3.20.20.360:FF:000001">
    <property type="entry name" value="Malate synthase"/>
    <property type="match status" value="1"/>
</dbReference>
<dbReference type="Gene3D" id="3.20.20.360">
    <property type="entry name" value="Malate synthase, domain 3"/>
    <property type="match status" value="1"/>
</dbReference>
<feature type="active site" description="Proton acceptor" evidence="7">
    <location>
        <position position="170"/>
    </location>
</feature>
<dbReference type="InterPro" id="IPR044856">
    <property type="entry name" value="Malate_synth_C_sf"/>
</dbReference>
<dbReference type="PROSITE" id="PS00510">
    <property type="entry name" value="MALATE_SYNTHASE"/>
    <property type="match status" value="1"/>
</dbReference>
<dbReference type="InterPro" id="IPR006252">
    <property type="entry name" value="Malate_synthA"/>
</dbReference>
<dbReference type="Pfam" id="PF20659">
    <property type="entry name" value="MS_C"/>
    <property type="match status" value="1"/>
</dbReference>
<dbReference type="Gene3D" id="1.20.1220.12">
    <property type="entry name" value="Malate synthase, domain III"/>
    <property type="match status" value="1"/>
</dbReference>
<accession>A0A5C6XIS8</accession>
<dbReference type="FunFam" id="1.20.1220.12:FF:000001">
    <property type="entry name" value="Malate synthase"/>
    <property type="match status" value="1"/>
</dbReference>
<evidence type="ECO:0000313" key="12">
    <source>
        <dbReference type="EMBL" id="TXD38819.1"/>
    </source>
</evidence>
<evidence type="ECO:0000313" key="13">
    <source>
        <dbReference type="Proteomes" id="UP000321046"/>
    </source>
</evidence>
<evidence type="ECO:0000256" key="7">
    <source>
        <dbReference type="PIRSR" id="PIRSR001363-1"/>
    </source>
</evidence>
<feature type="domain" description="Malate synthase TIM barrel" evidence="9">
    <location>
        <begin position="166"/>
        <end position="411"/>
    </location>
</feature>
<dbReference type="CDD" id="cd00727">
    <property type="entry name" value="malate_synt_A"/>
    <property type="match status" value="1"/>
</dbReference>
<dbReference type="PANTHER" id="PTHR42902:SF1">
    <property type="entry name" value="MALATE SYNTHASE 1-RELATED"/>
    <property type="match status" value="1"/>
</dbReference>
<keyword evidence="12" id="KW-0012">Acyltransferase</keyword>
<evidence type="ECO:0000256" key="6">
    <source>
        <dbReference type="ARBA" id="ARBA00047918"/>
    </source>
</evidence>
<evidence type="ECO:0000256" key="2">
    <source>
        <dbReference type="ARBA" id="ARBA00012636"/>
    </source>
</evidence>
<keyword evidence="5 8" id="KW-0808">Transferase</keyword>
<dbReference type="Pfam" id="PF20656">
    <property type="entry name" value="MS_N"/>
    <property type="match status" value="1"/>
</dbReference>
<proteinExistence type="inferred from homology"/>
<dbReference type="InterPro" id="IPR048355">
    <property type="entry name" value="MS_C"/>
</dbReference>
<feature type="domain" description="Malate synthase N-terminal" evidence="10">
    <location>
        <begin position="15"/>
        <end position="67"/>
    </location>
</feature>
<evidence type="ECO:0000256" key="3">
    <source>
        <dbReference type="ARBA" id="ARBA00022435"/>
    </source>
</evidence>
<feature type="active site" description="Proton donor" evidence="7">
    <location>
        <position position="453"/>
    </location>
</feature>
<evidence type="ECO:0000259" key="9">
    <source>
        <dbReference type="Pfam" id="PF01274"/>
    </source>
</evidence>
<dbReference type="Proteomes" id="UP000321046">
    <property type="component" value="Unassembled WGS sequence"/>
</dbReference>
<dbReference type="RefSeq" id="WP_146973927.1">
    <property type="nucleotide sequence ID" value="NZ_VOSL01000036.1"/>
</dbReference>
<gene>
    <name evidence="12" type="primary">aceB</name>
    <name evidence="12" type="ORF">FRC96_07430</name>
</gene>
<dbReference type="NCBIfam" id="TIGR01344">
    <property type="entry name" value="malate_syn_A"/>
    <property type="match status" value="1"/>
</dbReference>
<keyword evidence="4 8" id="KW-0816">Tricarboxylic acid cycle</keyword>
<reference evidence="12 13" key="1">
    <citation type="submission" date="2019-08" db="EMBL/GenBank/DDBJ databases">
        <title>Bradymonadales sp. TMQ2.</title>
        <authorList>
            <person name="Liang Q."/>
        </authorList>
    </citation>
    <scope>NUCLEOTIDE SEQUENCE [LARGE SCALE GENOMIC DNA]</scope>
    <source>
        <strain evidence="12 13">TMQ2</strain>
    </source>
</reference>
<dbReference type="PIRSF" id="PIRSF001363">
    <property type="entry name" value="Malate_synth"/>
    <property type="match status" value="1"/>
</dbReference>
<dbReference type="SUPFAM" id="SSF51645">
    <property type="entry name" value="Malate synthase G"/>
    <property type="match status" value="1"/>
</dbReference>
<evidence type="ECO:0000259" key="10">
    <source>
        <dbReference type="Pfam" id="PF20656"/>
    </source>
</evidence>
<dbReference type="GO" id="GO:0005737">
    <property type="term" value="C:cytoplasm"/>
    <property type="evidence" value="ECO:0007669"/>
    <property type="project" value="TreeGrafter"/>
</dbReference>
<dbReference type="OrthoDB" id="9768429at2"/>
<evidence type="ECO:0000256" key="5">
    <source>
        <dbReference type="ARBA" id="ARBA00022679"/>
    </source>
</evidence>
<dbReference type="UniPathway" id="UPA00703">
    <property type="reaction ID" value="UER00720"/>
</dbReference>
<dbReference type="GO" id="GO:0004474">
    <property type="term" value="F:malate synthase activity"/>
    <property type="evidence" value="ECO:0007669"/>
    <property type="project" value="UniProtKB-EC"/>
</dbReference>
<feature type="domain" description="Malate synthase C-terminal" evidence="11">
    <location>
        <begin position="419"/>
        <end position="539"/>
    </location>
</feature>
<dbReference type="InterPro" id="IPR001465">
    <property type="entry name" value="Malate_synthase_TIM"/>
</dbReference>
<sequence length="539" mass="61227">MQPSTEGAGLPDAITILGDVAPGYERILSPEALGFVAALHREFEGRRRQLLADRRRRQEAIDGGANPGAPADTRAIRQGEWQVARVPQDMQRRTVEITGPVDRKMIINALNSGADSFMADFEDATSPTWSNVVEGQNNLFDAVRRQIDFRDEARGKDYTLDENPATLMVRPRGWHLPEKHVLVDGQEISASLFDFGMYFFHNARELVQRGSGPYFYLPKLESHREAALWNDVFLMAQQRLGIETGTIKATVLIETIHAAFEMEEILYALREHSAGLNAGRWDYIFSVIKTFRARQEMVLPDRAQITMGVPFMRAYAERLVHVCHKRDAHAIGGMAAFIPSRRDEAVNERALAAVRSDKEREASDGFDGTWVAHPDLVAVARAPFEDVLKGRPHQKDRRREVSAISDQELLNFRVAEGRITEEGLRTNINVGLQYIAWWMQGLGAVALYNLMEDAATAEISRSQIWQWLHRPDVVLDDGRRVDRELYERLVDEELMAIREAMGSERFEALPFERARQIFDDVATSEEFPEFFTLVAYEAL</sequence>
<evidence type="ECO:0000256" key="8">
    <source>
        <dbReference type="RuleBase" id="RU000555"/>
    </source>
</evidence>
<evidence type="ECO:0000259" key="11">
    <source>
        <dbReference type="Pfam" id="PF20659"/>
    </source>
</evidence>
<evidence type="ECO:0000256" key="1">
    <source>
        <dbReference type="ARBA" id="ARBA00006394"/>
    </source>
</evidence>
<comment type="caution">
    <text evidence="12">The sequence shown here is derived from an EMBL/GenBank/DDBJ whole genome shotgun (WGS) entry which is preliminary data.</text>
</comment>
<dbReference type="GO" id="GO:0006097">
    <property type="term" value="P:glyoxylate cycle"/>
    <property type="evidence" value="ECO:0007669"/>
    <property type="project" value="UniProtKB-UniPathway"/>
</dbReference>
<name>A0A5C6XIS8_9DELT</name>
<dbReference type="EC" id="2.3.3.9" evidence="2 8"/>
<dbReference type="AlphaFoldDB" id="A0A5C6XIS8"/>
<dbReference type="InterPro" id="IPR046363">
    <property type="entry name" value="MS_N_TIM-barrel_dom"/>
</dbReference>
<evidence type="ECO:0000256" key="4">
    <source>
        <dbReference type="ARBA" id="ARBA00022532"/>
    </source>
</evidence>